<proteinExistence type="predicted"/>
<name>A0A9D4LD79_DREPO</name>
<comment type="caution">
    <text evidence="2">The sequence shown here is derived from an EMBL/GenBank/DDBJ whole genome shotgun (WGS) entry which is preliminary data.</text>
</comment>
<dbReference type="EMBL" id="JAIWYP010000003">
    <property type="protein sequence ID" value="KAH3855664.1"/>
    <property type="molecule type" value="Genomic_DNA"/>
</dbReference>
<evidence type="ECO:0000313" key="2">
    <source>
        <dbReference type="EMBL" id="KAH3855664.1"/>
    </source>
</evidence>
<reference evidence="2" key="2">
    <citation type="submission" date="2020-11" db="EMBL/GenBank/DDBJ databases">
        <authorList>
            <person name="McCartney M.A."/>
            <person name="Auch B."/>
            <person name="Kono T."/>
            <person name="Mallez S."/>
            <person name="Becker A."/>
            <person name="Gohl D.M."/>
            <person name="Silverstein K.A.T."/>
            <person name="Koren S."/>
            <person name="Bechman K.B."/>
            <person name="Herman A."/>
            <person name="Abrahante J.E."/>
            <person name="Garbe J."/>
        </authorList>
    </citation>
    <scope>NUCLEOTIDE SEQUENCE</scope>
    <source>
        <strain evidence="2">Duluth1</strain>
        <tissue evidence="2">Whole animal</tissue>
    </source>
</reference>
<accession>A0A9D4LD79</accession>
<protein>
    <submittedName>
        <fullName evidence="2">Uncharacterized protein</fullName>
    </submittedName>
</protein>
<dbReference type="Proteomes" id="UP000828390">
    <property type="component" value="Unassembled WGS sequence"/>
</dbReference>
<sequence length="112" mass="12654">MKYRKCIDQFLKEESLLQEITTRNERTLTFNPDSTVQQTLSSLSGLGQILRTVKQSQSSKGTSQNTLNTQNKPKVSRQSDPGNKTSPKFNVKQSTPDSNSSTQNTLRNQWCD</sequence>
<dbReference type="AlphaFoldDB" id="A0A9D4LD79"/>
<organism evidence="2 3">
    <name type="scientific">Dreissena polymorpha</name>
    <name type="common">Zebra mussel</name>
    <name type="synonym">Mytilus polymorpha</name>
    <dbReference type="NCBI Taxonomy" id="45954"/>
    <lineage>
        <taxon>Eukaryota</taxon>
        <taxon>Metazoa</taxon>
        <taxon>Spiralia</taxon>
        <taxon>Lophotrochozoa</taxon>
        <taxon>Mollusca</taxon>
        <taxon>Bivalvia</taxon>
        <taxon>Autobranchia</taxon>
        <taxon>Heteroconchia</taxon>
        <taxon>Euheterodonta</taxon>
        <taxon>Imparidentia</taxon>
        <taxon>Neoheterodontei</taxon>
        <taxon>Myida</taxon>
        <taxon>Dreissenoidea</taxon>
        <taxon>Dreissenidae</taxon>
        <taxon>Dreissena</taxon>
    </lineage>
</organism>
<evidence type="ECO:0000256" key="1">
    <source>
        <dbReference type="SAM" id="MobiDB-lite"/>
    </source>
</evidence>
<evidence type="ECO:0000313" key="3">
    <source>
        <dbReference type="Proteomes" id="UP000828390"/>
    </source>
</evidence>
<gene>
    <name evidence="2" type="ORF">DPMN_098234</name>
</gene>
<reference evidence="2" key="1">
    <citation type="journal article" date="2019" name="bioRxiv">
        <title>The Genome of the Zebra Mussel, Dreissena polymorpha: A Resource for Invasive Species Research.</title>
        <authorList>
            <person name="McCartney M.A."/>
            <person name="Auch B."/>
            <person name="Kono T."/>
            <person name="Mallez S."/>
            <person name="Zhang Y."/>
            <person name="Obille A."/>
            <person name="Becker A."/>
            <person name="Abrahante J.E."/>
            <person name="Garbe J."/>
            <person name="Badalamenti J.P."/>
            <person name="Herman A."/>
            <person name="Mangelson H."/>
            <person name="Liachko I."/>
            <person name="Sullivan S."/>
            <person name="Sone E.D."/>
            <person name="Koren S."/>
            <person name="Silverstein K.A.T."/>
            <person name="Beckman K.B."/>
            <person name="Gohl D.M."/>
        </authorList>
    </citation>
    <scope>NUCLEOTIDE SEQUENCE</scope>
    <source>
        <strain evidence="2">Duluth1</strain>
        <tissue evidence="2">Whole animal</tissue>
    </source>
</reference>
<feature type="region of interest" description="Disordered" evidence="1">
    <location>
        <begin position="53"/>
        <end position="112"/>
    </location>
</feature>
<keyword evidence="3" id="KW-1185">Reference proteome</keyword>